<comment type="caution">
    <text evidence="2">The sequence shown here is derived from an EMBL/GenBank/DDBJ whole genome shotgun (WGS) entry which is preliminary data.</text>
</comment>
<keyword evidence="3" id="KW-1185">Reference proteome</keyword>
<feature type="signal peptide" evidence="1">
    <location>
        <begin position="1"/>
        <end position="22"/>
    </location>
</feature>
<keyword evidence="1" id="KW-0732">Signal</keyword>
<evidence type="ECO:0000256" key="1">
    <source>
        <dbReference type="SAM" id="SignalP"/>
    </source>
</evidence>
<gene>
    <name evidence="2" type="ORF">WG78_06990</name>
</gene>
<dbReference type="OrthoDB" id="8591510at2"/>
<evidence type="ECO:0000313" key="3">
    <source>
        <dbReference type="Proteomes" id="UP000037939"/>
    </source>
</evidence>
<dbReference type="AlphaFoldDB" id="A0A0N0XJP0"/>
<proteinExistence type="predicted"/>
<dbReference type="STRING" id="857265.WG78_06990"/>
<protein>
    <submittedName>
        <fullName evidence="2">Uncharacterized protein</fullName>
    </submittedName>
</protein>
<dbReference type="RefSeq" id="WP_053937089.1">
    <property type="nucleotide sequence ID" value="NZ_LAQT01000004.1"/>
</dbReference>
<dbReference type="Proteomes" id="UP000037939">
    <property type="component" value="Unassembled WGS sequence"/>
</dbReference>
<organism evidence="2 3">
    <name type="scientific">Amantichitinum ursilacus</name>
    <dbReference type="NCBI Taxonomy" id="857265"/>
    <lineage>
        <taxon>Bacteria</taxon>
        <taxon>Pseudomonadati</taxon>
        <taxon>Pseudomonadota</taxon>
        <taxon>Betaproteobacteria</taxon>
        <taxon>Neisseriales</taxon>
        <taxon>Chitinibacteraceae</taxon>
        <taxon>Amantichitinum</taxon>
    </lineage>
</organism>
<reference evidence="2 3" key="1">
    <citation type="submission" date="2015-07" db="EMBL/GenBank/DDBJ databases">
        <title>Draft genome sequence of the Amantichitinum ursilacus IGB-41, a new chitin-degrading bacterium.</title>
        <authorList>
            <person name="Kirstahler P."/>
            <person name="Guenther M."/>
            <person name="Grumaz C."/>
            <person name="Rupp S."/>
            <person name="Zibek S."/>
            <person name="Sohn K."/>
        </authorList>
    </citation>
    <scope>NUCLEOTIDE SEQUENCE [LARGE SCALE GENOMIC DNA]</scope>
    <source>
        <strain evidence="2 3">IGB-41</strain>
    </source>
</reference>
<accession>A0A0N0XJP0</accession>
<evidence type="ECO:0000313" key="2">
    <source>
        <dbReference type="EMBL" id="KPC53849.1"/>
    </source>
</evidence>
<name>A0A0N0XJP0_9NEIS</name>
<sequence>MILAARSICLAVVLIGAQPAIASDNPSWLNKQMTFKQARRAILRAGWQPIRSDDRDHDYGVVSALHHKGVKEITQCSEGESFCNFYYRKQNECLRLITIGEQLPALKVYDWTSECPDE</sequence>
<dbReference type="EMBL" id="LAQT01000004">
    <property type="protein sequence ID" value="KPC53849.1"/>
    <property type="molecule type" value="Genomic_DNA"/>
</dbReference>
<feature type="chain" id="PRO_5005863044" evidence="1">
    <location>
        <begin position="23"/>
        <end position="118"/>
    </location>
</feature>